<comment type="caution">
    <text evidence="6">The sequence shown here is derived from an EMBL/GenBank/DDBJ whole genome shotgun (WGS) entry which is preliminary data.</text>
</comment>
<evidence type="ECO:0000313" key="7">
    <source>
        <dbReference type="Proteomes" id="UP000553209"/>
    </source>
</evidence>
<evidence type="ECO:0000256" key="4">
    <source>
        <dbReference type="SAM" id="MobiDB-lite"/>
    </source>
</evidence>
<dbReference type="PROSITE" id="PS00552">
    <property type="entry name" value="HTH_MERR_1"/>
    <property type="match status" value="1"/>
</dbReference>
<dbReference type="Gene3D" id="1.10.1660.10">
    <property type="match status" value="1"/>
</dbReference>
<organism evidence="6 7">
    <name type="scientific">Nocardiopsis alborubida</name>
    <dbReference type="NCBI Taxonomy" id="146802"/>
    <lineage>
        <taxon>Bacteria</taxon>
        <taxon>Bacillati</taxon>
        <taxon>Actinomycetota</taxon>
        <taxon>Actinomycetes</taxon>
        <taxon>Streptosporangiales</taxon>
        <taxon>Nocardiopsidaceae</taxon>
        <taxon>Nocardiopsis</taxon>
    </lineage>
</organism>
<keyword evidence="1" id="KW-0805">Transcription regulation</keyword>
<evidence type="ECO:0000259" key="5">
    <source>
        <dbReference type="PROSITE" id="PS50937"/>
    </source>
</evidence>
<dbReference type="RefSeq" id="WP_061083011.1">
    <property type="nucleotide sequence ID" value="NZ_JAAXPG010000037.1"/>
</dbReference>
<name>A0A7X6MI89_9ACTN</name>
<reference evidence="6 7" key="1">
    <citation type="submission" date="2020-04" db="EMBL/GenBank/DDBJ databases">
        <title>MicrobeNet Type strains.</title>
        <authorList>
            <person name="Nicholson A.C."/>
        </authorList>
    </citation>
    <scope>NUCLEOTIDE SEQUENCE [LARGE SCALE GENOMIC DNA]</scope>
    <source>
        <strain evidence="6 7">ATCC 23612</strain>
    </source>
</reference>
<dbReference type="SMART" id="SM00422">
    <property type="entry name" value="HTH_MERR"/>
    <property type="match status" value="1"/>
</dbReference>
<dbReference type="AlphaFoldDB" id="A0A7X6MI89"/>
<dbReference type="EMBL" id="JAAXPG010000037">
    <property type="protein sequence ID" value="NKZ01490.1"/>
    <property type="molecule type" value="Genomic_DNA"/>
</dbReference>
<dbReference type="PROSITE" id="PS50937">
    <property type="entry name" value="HTH_MERR_2"/>
    <property type="match status" value="1"/>
</dbReference>
<protein>
    <submittedName>
        <fullName evidence="6">MerR family transcriptional regulator</fullName>
    </submittedName>
</protein>
<evidence type="ECO:0000256" key="2">
    <source>
        <dbReference type="ARBA" id="ARBA00023125"/>
    </source>
</evidence>
<dbReference type="GO" id="GO:0003677">
    <property type="term" value="F:DNA binding"/>
    <property type="evidence" value="ECO:0007669"/>
    <property type="project" value="UniProtKB-KW"/>
</dbReference>
<dbReference type="InterPro" id="IPR047057">
    <property type="entry name" value="MerR_fam"/>
</dbReference>
<dbReference type="SUPFAM" id="SSF46955">
    <property type="entry name" value="Putative DNA-binding domain"/>
    <property type="match status" value="1"/>
</dbReference>
<feature type="compositionally biased region" description="Low complexity" evidence="4">
    <location>
        <begin position="242"/>
        <end position="261"/>
    </location>
</feature>
<dbReference type="Proteomes" id="UP000553209">
    <property type="component" value="Unassembled WGS sequence"/>
</dbReference>
<dbReference type="PANTHER" id="PTHR30204">
    <property type="entry name" value="REDOX-CYCLING DRUG-SENSING TRANSCRIPTIONAL ACTIVATOR SOXR"/>
    <property type="match status" value="1"/>
</dbReference>
<feature type="region of interest" description="Disordered" evidence="4">
    <location>
        <begin position="233"/>
        <end position="261"/>
    </location>
</feature>
<evidence type="ECO:0000313" key="6">
    <source>
        <dbReference type="EMBL" id="NKZ01490.1"/>
    </source>
</evidence>
<dbReference type="InterPro" id="IPR000551">
    <property type="entry name" value="MerR-type_HTH_dom"/>
</dbReference>
<dbReference type="GO" id="GO:0003700">
    <property type="term" value="F:DNA-binding transcription factor activity"/>
    <property type="evidence" value="ECO:0007669"/>
    <property type="project" value="InterPro"/>
</dbReference>
<dbReference type="Pfam" id="PF13411">
    <property type="entry name" value="MerR_1"/>
    <property type="match status" value="1"/>
</dbReference>
<feature type="domain" description="HTH merR-type" evidence="5">
    <location>
        <begin position="3"/>
        <end position="71"/>
    </location>
</feature>
<evidence type="ECO:0000256" key="1">
    <source>
        <dbReference type="ARBA" id="ARBA00023015"/>
    </source>
</evidence>
<dbReference type="InterPro" id="IPR009061">
    <property type="entry name" value="DNA-bd_dom_put_sf"/>
</dbReference>
<gene>
    <name evidence="6" type="ORF">HGB44_28015</name>
</gene>
<accession>A0A7X6MI89</accession>
<proteinExistence type="predicted"/>
<keyword evidence="2" id="KW-0238">DNA-binding</keyword>
<keyword evidence="7" id="KW-1185">Reference proteome</keyword>
<keyword evidence="3" id="KW-0804">Transcription</keyword>
<evidence type="ECO:0000256" key="3">
    <source>
        <dbReference type="ARBA" id="ARBA00023163"/>
    </source>
</evidence>
<dbReference type="PANTHER" id="PTHR30204:SF94">
    <property type="entry name" value="HEAVY METAL-DEPENDENT TRANSCRIPTIONAL REGULATOR HI_0293-RELATED"/>
    <property type="match status" value="1"/>
</dbReference>
<sequence>MVLMRVSELAERSGVAATTLRYYEERGLLPAQRSSAGYRLYDERALDRLTFITTAKHLGLALEEIGELTALWAAHPCSRVKAALGPRLEQRLEQARAQAAELADFQALLRTAHTRLHQLPDRDAPCDPGCAFLADLAPPSQAAHPRALPLTQTGGATCLLETGDHERRLDAWRELLTGAARTQRAHGSSWSLPLERAGQVAELAAAEQQCCAFLDLRIDFTPQRVHLHVEIHPDQRPVPGSPAGQAARLLGALGPGPVKEN</sequence>
<dbReference type="PRINTS" id="PR00040">
    <property type="entry name" value="HTHMERR"/>
</dbReference>